<comment type="caution">
    <text evidence="3">The sequence shown here is derived from an EMBL/GenBank/DDBJ whole genome shotgun (WGS) entry which is preliminary data.</text>
</comment>
<keyword evidence="4" id="KW-1185">Reference proteome</keyword>
<feature type="region of interest" description="Disordered" evidence="2">
    <location>
        <begin position="578"/>
        <end position="597"/>
    </location>
</feature>
<evidence type="ECO:0000256" key="1">
    <source>
        <dbReference type="SAM" id="Coils"/>
    </source>
</evidence>
<feature type="region of interest" description="Disordered" evidence="2">
    <location>
        <begin position="810"/>
        <end position="834"/>
    </location>
</feature>
<name>A0AAP0PSU9_9MAGN</name>
<evidence type="ECO:0008006" key="5">
    <source>
        <dbReference type="Google" id="ProtNLM"/>
    </source>
</evidence>
<protein>
    <recommendedName>
        <fullName evidence="5">DUF4283 domain-containing protein</fullName>
    </recommendedName>
</protein>
<keyword evidence="1" id="KW-0175">Coiled coil</keyword>
<feature type="coiled-coil region" evidence="1">
    <location>
        <begin position="600"/>
        <end position="627"/>
    </location>
</feature>
<proteinExistence type="predicted"/>
<feature type="region of interest" description="Disordered" evidence="2">
    <location>
        <begin position="642"/>
        <end position="671"/>
    </location>
</feature>
<evidence type="ECO:0000256" key="2">
    <source>
        <dbReference type="SAM" id="MobiDB-lite"/>
    </source>
</evidence>
<dbReference type="AlphaFoldDB" id="A0AAP0PSU9"/>
<evidence type="ECO:0000313" key="3">
    <source>
        <dbReference type="EMBL" id="KAK9153415.1"/>
    </source>
</evidence>
<organism evidence="3 4">
    <name type="scientific">Stephania japonica</name>
    <dbReference type="NCBI Taxonomy" id="461633"/>
    <lineage>
        <taxon>Eukaryota</taxon>
        <taxon>Viridiplantae</taxon>
        <taxon>Streptophyta</taxon>
        <taxon>Embryophyta</taxon>
        <taxon>Tracheophyta</taxon>
        <taxon>Spermatophyta</taxon>
        <taxon>Magnoliopsida</taxon>
        <taxon>Ranunculales</taxon>
        <taxon>Menispermaceae</taxon>
        <taxon>Menispermoideae</taxon>
        <taxon>Cissampelideae</taxon>
        <taxon>Stephania</taxon>
    </lineage>
</organism>
<dbReference type="Proteomes" id="UP001417504">
    <property type="component" value="Unassembled WGS sequence"/>
</dbReference>
<sequence>MEMQEENWVSVARKGHLNGNTMRQALNGGGGKNNRWYFVAGRKQLAVEKLRNNAIRLIEYSAKQTFSVVIDNRAIRWLLKEISQGGGQTKDNFSASYWHEGMVTIFVQRIKNDRGLALKILKLTGNGRQMILIPESNGIHPWGGLVEAIEGIVRLGETQNKGKEVAEQNQMGMKEIHQGSNLKSLRSGNDGDRAVRGIPRSSIFCPWELIEERLTKELNRSASLKPLGEDRAVLFCTSEIERDKLLTRTAAIGGDLIDKACTWKPEVPLGGTSMGSANCWISLSGIPISMWNWEAFAKIAERFGGLLEINILTLQRQNLERAVVKVKGRLKGFFPTEVVIPSPEGVFAKISVAKFRVEDRCVDPIQMREFLGLIGANEQRMPVDDNGGDLDLRFKNAKDCRVEDPTTKKNQVNIEILTNSGKTAQTEKITPAIPRAEATSPATTREETMTQAAILRRCKAVQSAAIEGTMPANDSPAVAYPTVTIPSGVNVGMPNQNQEIHVPPTTLKHLSPLQRGPKTSEKTACPPCNQQEEPRTQSFLMDGSSRGLEDSQQIKAWARLFGFFLTTWAGPLQNKKAQWNQGMGSNSKEPNTEGLDTNKVQSESIVLQEHENQLAEEQRRNIQAKETNTLNEEIIEVEVEKEGEMISDSEESNGTTEALEGEQVGQADTDEWEDERVIETPNPTAVAKVEERLRSIIEAEIISINAAMAQREALGLSPLGFEPLPLCVDQPDQFRPSQPSEELSVLRILYDPGGLEVPQEVHLGSSMENSPPDEQLLTQCGLQLRRKEKGNAVKGDSNTSKEMKRLACRAFPTNTPTPTSTPTPPNPKRRGFGQHPGVGFIGKSDFAIAIAIEDRLSTAAAPSSLLSQSEPFFDWGRLLVESCGDD</sequence>
<feature type="region of interest" description="Disordered" evidence="2">
    <location>
        <begin position="508"/>
        <end position="534"/>
    </location>
</feature>
<reference evidence="3 4" key="1">
    <citation type="submission" date="2024-01" db="EMBL/GenBank/DDBJ databases">
        <title>Genome assemblies of Stephania.</title>
        <authorList>
            <person name="Yang L."/>
        </authorList>
    </citation>
    <scope>NUCLEOTIDE SEQUENCE [LARGE SCALE GENOMIC DNA]</scope>
    <source>
        <strain evidence="3">QJT</strain>
        <tissue evidence="3">Leaf</tissue>
    </source>
</reference>
<gene>
    <name evidence="3" type="ORF">Sjap_000895</name>
</gene>
<dbReference type="EMBL" id="JBBNAE010000001">
    <property type="protein sequence ID" value="KAK9153415.1"/>
    <property type="molecule type" value="Genomic_DNA"/>
</dbReference>
<evidence type="ECO:0000313" key="4">
    <source>
        <dbReference type="Proteomes" id="UP001417504"/>
    </source>
</evidence>
<accession>A0AAP0PSU9</accession>